<proteinExistence type="predicted"/>
<dbReference type="Proteomes" id="UP000663419">
    <property type="component" value="Chromosome 5"/>
</dbReference>
<gene>
    <name evidence="1" type="ORF">I7I53_05505</name>
</gene>
<accession>A0A8A1LYV0</accession>
<evidence type="ECO:0000313" key="1">
    <source>
        <dbReference type="EMBL" id="QSS57107.1"/>
    </source>
</evidence>
<protein>
    <submittedName>
        <fullName evidence="1">Uncharacterized protein</fullName>
    </submittedName>
</protein>
<name>A0A8A1LYV0_AJEC8</name>
<dbReference type="AlphaFoldDB" id="A0A8A1LYV0"/>
<dbReference type="EMBL" id="CP069106">
    <property type="protein sequence ID" value="QSS57107.1"/>
    <property type="molecule type" value="Genomic_DNA"/>
</dbReference>
<evidence type="ECO:0000313" key="2">
    <source>
        <dbReference type="Proteomes" id="UP000663419"/>
    </source>
</evidence>
<sequence>MSTFGDPSPFLRVPKLLCGKLLHVDQLDSYGRCCCRKETKIGFEEVVIRLHPTYSYWSFRKKLKRGSKSTSLAEKILLIGILDINFFRVLFHEMWVSIPQFPPLTESWPRKGGKTTKIQLNSYTLYSERMYSTT</sequence>
<organism evidence="1 2">
    <name type="scientific">Ajellomyces capsulatus (strain H88)</name>
    <name type="common">Darling's disease fungus</name>
    <name type="synonym">Histoplasma capsulatum</name>
    <dbReference type="NCBI Taxonomy" id="544711"/>
    <lineage>
        <taxon>Eukaryota</taxon>
        <taxon>Fungi</taxon>
        <taxon>Dikarya</taxon>
        <taxon>Ascomycota</taxon>
        <taxon>Pezizomycotina</taxon>
        <taxon>Eurotiomycetes</taxon>
        <taxon>Eurotiomycetidae</taxon>
        <taxon>Onygenales</taxon>
        <taxon>Ajellomycetaceae</taxon>
        <taxon>Histoplasma</taxon>
    </lineage>
</organism>
<dbReference type="VEuPathDB" id="FungiDB:I7I53_05505"/>
<reference evidence="1" key="1">
    <citation type="submission" date="2021-01" db="EMBL/GenBank/DDBJ databases">
        <title>Chromosome-level genome assembly of a human fungal pathogen reveals clustering of transcriptionally co-regulated genes.</title>
        <authorList>
            <person name="Voorhies M."/>
            <person name="Cohen S."/>
            <person name="Shea T.P."/>
            <person name="Petrus S."/>
            <person name="Munoz J.F."/>
            <person name="Poplawski S."/>
            <person name="Goldman W.E."/>
            <person name="Michael T."/>
            <person name="Cuomo C.A."/>
            <person name="Sil A."/>
            <person name="Beyhan S."/>
        </authorList>
    </citation>
    <scope>NUCLEOTIDE SEQUENCE</scope>
    <source>
        <strain evidence="1">H88</strain>
    </source>
</reference>